<dbReference type="InterPro" id="IPR011527">
    <property type="entry name" value="ABC1_TM_dom"/>
</dbReference>
<reference evidence="14" key="2">
    <citation type="journal article" date="2015" name="Nature">
        <title>A new antibiotic kills pathogens without detectable resistance.</title>
        <authorList>
            <person name="Ling L.L."/>
            <person name="Schneider T."/>
            <person name="Peoples A.J."/>
            <person name="Spoering A.L."/>
            <person name="Engels I."/>
            <person name="Conlon B.P."/>
            <person name="Mueller A."/>
            <person name="Schaberle T.F."/>
            <person name="Hughes D.E."/>
            <person name="Epstein S."/>
            <person name="Jones M."/>
            <person name="Lazarides L."/>
            <person name="Steadman V.A."/>
            <person name="Cohen D.R."/>
            <person name="Felix C.R."/>
            <person name="Fetterman K.A."/>
            <person name="Millett W.P."/>
            <person name="Nitti A.G."/>
            <person name="Zullo A.M."/>
            <person name="Chen C."/>
            <person name="Lewis K."/>
        </authorList>
    </citation>
    <scope>NUCLEOTIDE SEQUENCE</scope>
    <source>
        <strain evidence="14">ISO18629</strain>
    </source>
</reference>
<evidence type="ECO:0000256" key="5">
    <source>
        <dbReference type="ARBA" id="ARBA00022741"/>
    </source>
</evidence>
<evidence type="ECO:0000259" key="13">
    <source>
        <dbReference type="PROSITE" id="PS50929"/>
    </source>
</evidence>
<sequence length="613" mass="65363">MTHSPTPPSATLADGASAPPASLWRLIRSAQPSLGLLALACVATLVAVAGTLYFPVLTRQFVDELGSAGLRARAVAELAGVLLGSTAAGALAGWLVARVGHAMVATLRLGLIDKLLRLPVAAFDRESSGEQVSRVVSDCESISELVTRQMINMLSGVLLLVGSMVVLLLLDVQLTLTLLGCVAGAFAVVIPVAFLLDGLSRRIQNETARLGGLLTQVLSEIRLVKAYTAERRERERGRTHVEGIRRLGLRVAGINVALEPLMGLATSVAIVVILVVGTARVSRGEISIGTLTAFILYIFNIANPLVQLTQFTAGWQKAKGASSRIGAIMAEADEETRAGTAEVPALAALEFRDVTFGYPGRDAPVLHAVDLHFPPGTTTALVGASGNGKTTVLSLIERFYAPTEGDILYGGTSISGFPLAAWRSRIGYVAQTAPIMPGTVRDNITYGLSGVYSDDRVRAAAEQAGALSFIERMPEGLDTVLLEQGNNLSGGQRQRIAIARMFLRNPEILILDEATSALDSETEHQVRIALESLMQGRTNIVVAHRLSTVMHADRIYFLEDGRISGMGRHEELVAMHPPYARLVARQFRQGPELAALDGIATEAPIRTLRQVNS</sequence>
<dbReference type="Pfam" id="PF00005">
    <property type="entry name" value="ABC_tran"/>
    <property type="match status" value="1"/>
</dbReference>
<dbReference type="GO" id="GO:0006869">
    <property type="term" value="P:lipid transport"/>
    <property type="evidence" value="ECO:0007669"/>
    <property type="project" value="UniProtKB-KW"/>
</dbReference>
<dbReference type="SUPFAM" id="SSF52540">
    <property type="entry name" value="P-loop containing nucleoside triphosphate hydrolases"/>
    <property type="match status" value="1"/>
</dbReference>
<evidence type="ECO:0000256" key="11">
    <source>
        <dbReference type="SAM" id="Phobius"/>
    </source>
</evidence>
<protein>
    <submittedName>
        <fullName evidence="14">ABC transporter</fullName>
    </submittedName>
</protein>
<dbReference type="PANTHER" id="PTHR43394:SF1">
    <property type="entry name" value="ATP-BINDING CASSETTE SUB-FAMILY B MEMBER 10, MITOCHONDRIAL"/>
    <property type="match status" value="1"/>
</dbReference>
<feature type="domain" description="ABC transporter" evidence="12">
    <location>
        <begin position="349"/>
        <end position="585"/>
    </location>
</feature>
<dbReference type="Gene3D" id="1.20.1560.10">
    <property type="entry name" value="ABC transporter type 1, transmembrane domain"/>
    <property type="match status" value="1"/>
</dbReference>
<name>A0A0B5H2X6_9BURK</name>
<dbReference type="InterPro" id="IPR003439">
    <property type="entry name" value="ABC_transporter-like_ATP-bd"/>
</dbReference>
<dbReference type="SUPFAM" id="SSF90123">
    <property type="entry name" value="ABC transporter transmembrane region"/>
    <property type="match status" value="1"/>
</dbReference>
<evidence type="ECO:0000256" key="7">
    <source>
        <dbReference type="ARBA" id="ARBA00022967"/>
    </source>
</evidence>
<dbReference type="InterPro" id="IPR039421">
    <property type="entry name" value="Type_1_exporter"/>
</dbReference>
<dbReference type="InterPro" id="IPR027417">
    <property type="entry name" value="P-loop_NTPase"/>
</dbReference>
<keyword evidence="10 11" id="KW-0472">Membrane</keyword>
<comment type="subcellular location">
    <subcellularLocation>
        <location evidence="1">Cell membrane</location>
        <topology evidence="1">Multi-pass membrane protein</topology>
    </subcellularLocation>
</comment>
<dbReference type="Gene3D" id="3.40.50.300">
    <property type="entry name" value="P-loop containing nucleotide triphosphate hydrolases"/>
    <property type="match status" value="1"/>
</dbReference>
<dbReference type="GO" id="GO:0005524">
    <property type="term" value="F:ATP binding"/>
    <property type="evidence" value="ECO:0007669"/>
    <property type="project" value="UniProtKB-KW"/>
</dbReference>
<feature type="transmembrane region" description="Helical" evidence="11">
    <location>
        <begin position="286"/>
        <end position="306"/>
    </location>
</feature>
<evidence type="ECO:0000259" key="12">
    <source>
        <dbReference type="PROSITE" id="PS50893"/>
    </source>
</evidence>
<dbReference type="PANTHER" id="PTHR43394">
    <property type="entry name" value="ATP-DEPENDENT PERMEASE MDL1, MITOCHONDRIAL"/>
    <property type="match status" value="1"/>
</dbReference>
<evidence type="ECO:0000313" key="14">
    <source>
        <dbReference type="EMBL" id="AJF34465.1"/>
    </source>
</evidence>
<evidence type="ECO:0000256" key="4">
    <source>
        <dbReference type="ARBA" id="ARBA00022692"/>
    </source>
</evidence>
<dbReference type="SMART" id="SM00382">
    <property type="entry name" value="AAA"/>
    <property type="match status" value="1"/>
</dbReference>
<evidence type="ECO:0000256" key="1">
    <source>
        <dbReference type="ARBA" id="ARBA00004651"/>
    </source>
</evidence>
<keyword evidence="5" id="KW-0547">Nucleotide-binding</keyword>
<feature type="domain" description="ABC transmembrane type-1" evidence="13">
    <location>
        <begin position="38"/>
        <end position="317"/>
    </location>
</feature>
<evidence type="ECO:0000256" key="10">
    <source>
        <dbReference type="ARBA" id="ARBA00023136"/>
    </source>
</evidence>
<dbReference type="PROSITE" id="PS50893">
    <property type="entry name" value="ABC_TRANSPORTER_2"/>
    <property type="match status" value="1"/>
</dbReference>
<keyword evidence="8 11" id="KW-1133">Transmembrane helix</keyword>
<keyword evidence="6" id="KW-0067">ATP-binding</keyword>
<dbReference type="CDD" id="cd18551">
    <property type="entry name" value="ABC_6TM_LmrA_like"/>
    <property type="match status" value="1"/>
</dbReference>
<reference evidence="14" key="1">
    <citation type="submission" date="2014-10" db="EMBL/GenBank/DDBJ databases">
        <authorList>
            <person name="Schaeberle T.F."/>
        </authorList>
    </citation>
    <scope>NUCLEOTIDE SEQUENCE</scope>
    <source>
        <strain evidence="14">ISO18629</strain>
    </source>
</reference>
<dbReference type="GO" id="GO:0015421">
    <property type="term" value="F:ABC-type oligopeptide transporter activity"/>
    <property type="evidence" value="ECO:0007669"/>
    <property type="project" value="TreeGrafter"/>
</dbReference>
<keyword evidence="3" id="KW-1003">Cell membrane</keyword>
<dbReference type="EMBL" id="KP006601">
    <property type="protein sequence ID" value="AJF34465.1"/>
    <property type="molecule type" value="Genomic_DNA"/>
</dbReference>
<evidence type="ECO:0000256" key="3">
    <source>
        <dbReference type="ARBA" id="ARBA00022475"/>
    </source>
</evidence>
<dbReference type="Pfam" id="PF00664">
    <property type="entry name" value="ABC_membrane"/>
    <property type="match status" value="1"/>
</dbReference>
<keyword evidence="4 11" id="KW-0812">Transmembrane</keyword>
<feature type="transmembrane region" description="Helical" evidence="11">
    <location>
        <begin position="176"/>
        <end position="196"/>
    </location>
</feature>
<proteinExistence type="predicted"/>
<keyword evidence="2" id="KW-0813">Transport</keyword>
<accession>A0A0B5H2X6</accession>
<dbReference type="GO" id="GO:0005886">
    <property type="term" value="C:plasma membrane"/>
    <property type="evidence" value="ECO:0007669"/>
    <property type="project" value="UniProtKB-SubCell"/>
</dbReference>
<dbReference type="InterPro" id="IPR003593">
    <property type="entry name" value="AAA+_ATPase"/>
</dbReference>
<organism evidence="14">
    <name type="scientific">Eleftheria terrae</name>
    <dbReference type="NCBI Taxonomy" id="1597781"/>
    <lineage>
        <taxon>Bacteria</taxon>
        <taxon>Pseudomonadati</taxon>
        <taxon>Pseudomonadota</taxon>
        <taxon>Betaproteobacteria</taxon>
        <taxon>Burkholderiales</taxon>
        <taxon>Eleftheria</taxon>
    </lineage>
</organism>
<feature type="transmembrane region" description="Helical" evidence="11">
    <location>
        <begin position="74"/>
        <end position="97"/>
    </location>
</feature>
<keyword evidence="7" id="KW-1278">Translocase</keyword>
<dbReference type="InterPro" id="IPR017871">
    <property type="entry name" value="ABC_transporter-like_CS"/>
</dbReference>
<dbReference type="FunFam" id="3.40.50.300:FF:000221">
    <property type="entry name" value="Multidrug ABC transporter ATP-binding protein"/>
    <property type="match status" value="1"/>
</dbReference>
<feature type="transmembrane region" description="Helical" evidence="11">
    <location>
        <begin position="256"/>
        <end position="280"/>
    </location>
</feature>
<dbReference type="GO" id="GO:0016887">
    <property type="term" value="F:ATP hydrolysis activity"/>
    <property type="evidence" value="ECO:0007669"/>
    <property type="project" value="InterPro"/>
</dbReference>
<feature type="transmembrane region" description="Helical" evidence="11">
    <location>
        <begin position="34"/>
        <end position="54"/>
    </location>
</feature>
<evidence type="ECO:0000256" key="8">
    <source>
        <dbReference type="ARBA" id="ARBA00022989"/>
    </source>
</evidence>
<dbReference type="PROSITE" id="PS50929">
    <property type="entry name" value="ABC_TM1F"/>
    <property type="match status" value="1"/>
</dbReference>
<feature type="transmembrane region" description="Helical" evidence="11">
    <location>
        <begin position="151"/>
        <end position="170"/>
    </location>
</feature>
<evidence type="ECO:0000256" key="2">
    <source>
        <dbReference type="ARBA" id="ARBA00022448"/>
    </source>
</evidence>
<evidence type="ECO:0000256" key="6">
    <source>
        <dbReference type="ARBA" id="ARBA00022840"/>
    </source>
</evidence>
<dbReference type="AlphaFoldDB" id="A0A0B5H2X6"/>
<evidence type="ECO:0000256" key="9">
    <source>
        <dbReference type="ARBA" id="ARBA00023055"/>
    </source>
</evidence>
<keyword evidence="9" id="KW-0445">Lipid transport</keyword>
<dbReference type="InterPro" id="IPR036640">
    <property type="entry name" value="ABC1_TM_sf"/>
</dbReference>
<dbReference type="PROSITE" id="PS00211">
    <property type="entry name" value="ABC_TRANSPORTER_1"/>
    <property type="match status" value="1"/>
</dbReference>